<protein>
    <recommendedName>
        <fullName evidence="1">Thioesterase domain-containing protein</fullName>
    </recommendedName>
</protein>
<proteinExistence type="predicted"/>
<dbReference type="EMBL" id="CAJHOE010000001">
    <property type="protein sequence ID" value="CAD7286687.1"/>
    <property type="molecule type" value="Genomic_DNA"/>
</dbReference>
<reference evidence="2 3" key="1">
    <citation type="submission" date="2020-11" db="EMBL/GenBank/DDBJ databases">
        <authorList>
            <person name="Peeters C."/>
        </authorList>
    </citation>
    <scope>NUCLEOTIDE SEQUENCE [LARGE SCALE GENOMIC DNA]</scope>
    <source>
        <strain evidence="2 3">LMG 8286</strain>
    </source>
</reference>
<dbReference type="CDD" id="cd03443">
    <property type="entry name" value="PaaI_thioesterase"/>
    <property type="match status" value="1"/>
</dbReference>
<name>A0ABM8Q1H9_9BACT</name>
<dbReference type="RefSeq" id="WP_230056272.1">
    <property type="nucleotide sequence ID" value="NZ_CAJHOE010000001.1"/>
</dbReference>
<gene>
    <name evidence="2" type="ORF">LMG8286_00487</name>
</gene>
<evidence type="ECO:0000259" key="1">
    <source>
        <dbReference type="Pfam" id="PF03061"/>
    </source>
</evidence>
<evidence type="ECO:0000313" key="2">
    <source>
        <dbReference type="EMBL" id="CAD7286687.1"/>
    </source>
</evidence>
<dbReference type="Pfam" id="PF03061">
    <property type="entry name" value="4HBT"/>
    <property type="match status" value="1"/>
</dbReference>
<feature type="domain" description="Thioesterase" evidence="1">
    <location>
        <begin position="76"/>
        <end position="114"/>
    </location>
</feature>
<keyword evidence="3" id="KW-1185">Reference proteome</keyword>
<sequence length="173" mass="19638">MAEDNIYEEANDSQIILPEDENPFRNDIKTSTEIKLSLSGVVTELEKNHSKTRLFTTAEMVCDTEGLIHSGFIFSAANYAALTSINLQNCVTINARINFFAPAKLGDVIDFEATAYFDESRKRDVRVIGRIREMKVFEGTFQLVTLDEHIFTAQQKNIKKEAALRRARDKEQA</sequence>
<dbReference type="InterPro" id="IPR006683">
    <property type="entry name" value="Thioestr_dom"/>
</dbReference>
<dbReference type="Gene3D" id="3.10.129.10">
    <property type="entry name" value="Hotdog Thioesterase"/>
    <property type="match status" value="1"/>
</dbReference>
<dbReference type="SUPFAM" id="SSF54637">
    <property type="entry name" value="Thioesterase/thiol ester dehydrase-isomerase"/>
    <property type="match status" value="1"/>
</dbReference>
<evidence type="ECO:0000313" key="3">
    <source>
        <dbReference type="Proteomes" id="UP000789359"/>
    </source>
</evidence>
<accession>A0ABM8Q1H9</accession>
<comment type="caution">
    <text evidence="2">The sequence shown here is derived from an EMBL/GenBank/DDBJ whole genome shotgun (WGS) entry which is preliminary data.</text>
</comment>
<dbReference type="Proteomes" id="UP000789359">
    <property type="component" value="Unassembled WGS sequence"/>
</dbReference>
<dbReference type="InterPro" id="IPR029069">
    <property type="entry name" value="HotDog_dom_sf"/>
</dbReference>
<organism evidence="2 3">
    <name type="scientific">Campylobacter suis</name>
    <dbReference type="NCBI Taxonomy" id="2790657"/>
    <lineage>
        <taxon>Bacteria</taxon>
        <taxon>Pseudomonadati</taxon>
        <taxon>Campylobacterota</taxon>
        <taxon>Epsilonproteobacteria</taxon>
        <taxon>Campylobacterales</taxon>
        <taxon>Campylobacteraceae</taxon>
        <taxon>Campylobacter</taxon>
    </lineage>
</organism>